<accession>A0AA88HFW3</accession>
<organism evidence="1 2">
    <name type="scientific">Artemia franciscana</name>
    <name type="common">Brine shrimp</name>
    <name type="synonym">Artemia sanfranciscana</name>
    <dbReference type="NCBI Taxonomy" id="6661"/>
    <lineage>
        <taxon>Eukaryota</taxon>
        <taxon>Metazoa</taxon>
        <taxon>Ecdysozoa</taxon>
        <taxon>Arthropoda</taxon>
        <taxon>Crustacea</taxon>
        <taxon>Branchiopoda</taxon>
        <taxon>Anostraca</taxon>
        <taxon>Artemiidae</taxon>
        <taxon>Artemia</taxon>
    </lineage>
</organism>
<dbReference type="AlphaFoldDB" id="A0AA88HFW3"/>
<sequence>MADTKEMESKKIEGSLTSIQSTMSKLLEFYEITCDGAEEKATIEEIKELMEVGAADFETLKDKEMMLAEKIKSTFLLLDKTAPLDSKSN</sequence>
<comment type="caution">
    <text evidence="1">The sequence shown here is derived from an EMBL/GenBank/DDBJ whole genome shotgun (WGS) entry which is preliminary data.</text>
</comment>
<keyword evidence="2" id="KW-1185">Reference proteome</keyword>
<evidence type="ECO:0000313" key="2">
    <source>
        <dbReference type="Proteomes" id="UP001187531"/>
    </source>
</evidence>
<dbReference type="EMBL" id="JAVRJZ010000020">
    <property type="protein sequence ID" value="KAK2706254.1"/>
    <property type="molecule type" value="Genomic_DNA"/>
</dbReference>
<proteinExistence type="predicted"/>
<protein>
    <submittedName>
        <fullName evidence="1">Uncharacterized protein</fullName>
    </submittedName>
</protein>
<gene>
    <name evidence="1" type="ORF">QYM36_016333</name>
</gene>
<dbReference type="EMBL" id="JAVRJZ010000020">
    <property type="protein sequence ID" value="KAK2706253.1"/>
    <property type="molecule type" value="Genomic_DNA"/>
</dbReference>
<reference evidence="1" key="1">
    <citation type="submission" date="2023-07" db="EMBL/GenBank/DDBJ databases">
        <title>Chromosome-level genome assembly of Artemia franciscana.</title>
        <authorList>
            <person name="Jo E."/>
        </authorList>
    </citation>
    <scope>NUCLEOTIDE SEQUENCE</scope>
    <source>
        <tissue evidence="1">Whole body</tissue>
    </source>
</reference>
<name>A0AA88HFW3_ARTSF</name>
<dbReference type="Proteomes" id="UP001187531">
    <property type="component" value="Unassembled WGS sequence"/>
</dbReference>
<evidence type="ECO:0000313" key="1">
    <source>
        <dbReference type="EMBL" id="KAK2706254.1"/>
    </source>
</evidence>